<keyword evidence="2" id="KW-1185">Reference proteome</keyword>
<reference evidence="1 2" key="1">
    <citation type="journal article" date="2015" name="Genome Biol.">
        <title>Comparative genomics of Steinernema reveals deeply conserved gene regulatory networks.</title>
        <authorList>
            <person name="Dillman A.R."/>
            <person name="Macchietto M."/>
            <person name="Porter C.F."/>
            <person name="Rogers A."/>
            <person name="Williams B."/>
            <person name="Antoshechkin I."/>
            <person name="Lee M.M."/>
            <person name="Goodwin Z."/>
            <person name="Lu X."/>
            <person name="Lewis E.E."/>
            <person name="Goodrich-Blair H."/>
            <person name="Stock S.P."/>
            <person name="Adams B.J."/>
            <person name="Sternberg P.W."/>
            <person name="Mortazavi A."/>
        </authorList>
    </citation>
    <scope>NUCLEOTIDE SEQUENCE [LARGE SCALE GENOMIC DNA]</scope>
    <source>
        <strain evidence="1 2">ALL</strain>
    </source>
</reference>
<dbReference type="Proteomes" id="UP000298663">
    <property type="component" value="Unassembled WGS sequence"/>
</dbReference>
<evidence type="ECO:0000313" key="1">
    <source>
        <dbReference type="EMBL" id="TKR58446.1"/>
    </source>
</evidence>
<evidence type="ECO:0000313" key="2">
    <source>
        <dbReference type="Proteomes" id="UP000298663"/>
    </source>
</evidence>
<sequence>MRIFCPSVSQTSAIYVNEMSSKVDDDDTTRGRRRHFALHLQKRGDKVFSQAMERKNVAMGREGVHGKVCENGYRN</sequence>
<organism evidence="1 2">
    <name type="scientific">Steinernema carpocapsae</name>
    <name type="common">Entomopathogenic nematode</name>
    <dbReference type="NCBI Taxonomy" id="34508"/>
    <lineage>
        <taxon>Eukaryota</taxon>
        <taxon>Metazoa</taxon>
        <taxon>Ecdysozoa</taxon>
        <taxon>Nematoda</taxon>
        <taxon>Chromadorea</taxon>
        <taxon>Rhabditida</taxon>
        <taxon>Tylenchina</taxon>
        <taxon>Panagrolaimomorpha</taxon>
        <taxon>Strongyloidoidea</taxon>
        <taxon>Steinernematidae</taxon>
        <taxon>Steinernema</taxon>
    </lineage>
</organism>
<accession>A0A4U5LR39</accession>
<protein>
    <submittedName>
        <fullName evidence="1">Uncharacterized protein</fullName>
    </submittedName>
</protein>
<proteinExistence type="predicted"/>
<gene>
    <name evidence="1" type="ORF">L596_029888</name>
</gene>
<dbReference type="EMBL" id="AZBU02000013">
    <property type="protein sequence ID" value="TKR58446.1"/>
    <property type="molecule type" value="Genomic_DNA"/>
</dbReference>
<name>A0A4U5LR39_STECR</name>
<reference evidence="1 2" key="2">
    <citation type="journal article" date="2019" name="G3 (Bethesda)">
        <title>Hybrid Assembly of the Genome of the Entomopathogenic Nematode Steinernema carpocapsae Identifies the X-Chromosome.</title>
        <authorList>
            <person name="Serra L."/>
            <person name="Macchietto M."/>
            <person name="Macias-Munoz A."/>
            <person name="McGill C.J."/>
            <person name="Rodriguez I.M."/>
            <person name="Rodriguez B."/>
            <person name="Murad R."/>
            <person name="Mortazavi A."/>
        </authorList>
    </citation>
    <scope>NUCLEOTIDE SEQUENCE [LARGE SCALE GENOMIC DNA]</scope>
    <source>
        <strain evidence="1 2">ALL</strain>
    </source>
</reference>
<dbReference type="AlphaFoldDB" id="A0A4U5LR39"/>
<comment type="caution">
    <text evidence="1">The sequence shown here is derived from an EMBL/GenBank/DDBJ whole genome shotgun (WGS) entry which is preliminary data.</text>
</comment>